<evidence type="ECO:0000313" key="2">
    <source>
        <dbReference type="Proteomes" id="UP000029413"/>
    </source>
</evidence>
<name>A0AAN0VQH4_9BURK</name>
<keyword evidence="2" id="KW-1185">Reference proteome</keyword>
<dbReference type="AlphaFoldDB" id="A0AAN0VQH4"/>
<proteinExistence type="predicted"/>
<gene>
    <name evidence="1" type="ORF">DM39_5909</name>
</gene>
<dbReference type="KEGG" id="bcen:DM39_5909"/>
<evidence type="ECO:0000313" key="1">
    <source>
        <dbReference type="EMBL" id="AIO36213.1"/>
    </source>
</evidence>
<protein>
    <submittedName>
        <fullName evidence="1">YD repeat domain protein</fullName>
    </submittedName>
</protein>
<reference evidence="1 2" key="1">
    <citation type="submission" date="2014-05" db="EMBL/GenBank/DDBJ databases">
        <authorList>
            <person name="Bishop-Lilly K.A."/>
            <person name="Broomall S.M."/>
            <person name="Chain P.S."/>
            <person name="Chertkov O."/>
            <person name="Coyne S.R."/>
            <person name="Daligault H.E."/>
            <person name="Davenport K.W."/>
            <person name="Erkkila T."/>
            <person name="Frey K.G."/>
            <person name="Gibbons H.S."/>
            <person name="Gu W."/>
            <person name="Jaissle J."/>
            <person name="Johnson S.L."/>
            <person name="Koroleva G.I."/>
            <person name="Ladner J.T."/>
            <person name="Lo C.-C."/>
            <person name="Minogue T.D."/>
            <person name="Munk C."/>
            <person name="Palacios G.F."/>
            <person name="Redden C.L."/>
            <person name="Rosenzweig C.N."/>
            <person name="Scholz M.B."/>
            <person name="Teshima H."/>
            <person name="Xu Y."/>
        </authorList>
    </citation>
    <scope>NUCLEOTIDE SEQUENCE [LARGE SCALE GENOMIC DNA]</scope>
    <source>
        <strain evidence="1 2">DDS 22E-1</strain>
    </source>
</reference>
<sequence length="76" mass="8582">MGGSAGERGTHYIYEPGMFVPLAQYVAAPVVGIETSEWKSSDRYVPEDNPLQRVPQRRAEAQLFYYHCDQTARVSC</sequence>
<dbReference type="EMBL" id="CP007784">
    <property type="protein sequence ID" value="AIO36213.1"/>
    <property type="molecule type" value="Genomic_DNA"/>
</dbReference>
<organism evidence="1 2">
    <name type="scientific">Burkholderia cenocepacia</name>
    <dbReference type="NCBI Taxonomy" id="95486"/>
    <lineage>
        <taxon>Bacteria</taxon>
        <taxon>Pseudomonadati</taxon>
        <taxon>Pseudomonadota</taxon>
        <taxon>Betaproteobacteria</taxon>
        <taxon>Burkholderiales</taxon>
        <taxon>Burkholderiaceae</taxon>
        <taxon>Burkholderia</taxon>
        <taxon>Burkholderia cepacia complex</taxon>
    </lineage>
</organism>
<accession>A0AAN0VQH4</accession>
<dbReference type="Proteomes" id="UP000029413">
    <property type="component" value="Chromosome 2"/>
</dbReference>